<proteinExistence type="predicted"/>
<feature type="transmembrane region" description="Helical" evidence="1">
    <location>
        <begin position="76"/>
        <end position="98"/>
    </location>
</feature>
<evidence type="ECO:0000313" key="2">
    <source>
        <dbReference type="EMBL" id="MDC3425767.1"/>
    </source>
</evidence>
<protein>
    <submittedName>
        <fullName evidence="2">Uncharacterized protein</fullName>
    </submittedName>
</protein>
<feature type="transmembrane region" description="Helical" evidence="1">
    <location>
        <begin position="180"/>
        <end position="201"/>
    </location>
</feature>
<feature type="transmembrane region" description="Helical" evidence="1">
    <location>
        <begin position="149"/>
        <end position="168"/>
    </location>
</feature>
<keyword evidence="1" id="KW-0472">Membrane</keyword>
<name>A0A9X4AMT1_9BACI</name>
<gene>
    <name evidence="2" type="ORF">NC797_14765</name>
</gene>
<dbReference type="AlphaFoldDB" id="A0A9X4AMT1"/>
<sequence>MNAILYKQLVDFASFITDPLWGLYNSSYNGYFGAPLLGTILLGVIASVYPSQLAAHIGSIPFIAKQMMHRKDWWKMVTGLFLGKLIGVYLLTGFIIWLEGNKLEGIVEKVSMASAPFFLVLGVLFFQWSRLLEKGIPINKPSQPILWKGLAVGFVLSLFLDSGVYQIYTMYTPWIIDKSIFYVLIIPFLFAFATFFPLLIFSILGYGYKLDVFLKKKSGSKLVYIYFGFIYFFVALNLFLLYW</sequence>
<keyword evidence="3" id="KW-1185">Reference proteome</keyword>
<dbReference type="EMBL" id="JAMQKB010000020">
    <property type="protein sequence ID" value="MDC3425767.1"/>
    <property type="molecule type" value="Genomic_DNA"/>
</dbReference>
<comment type="caution">
    <text evidence="2">The sequence shown here is derived from an EMBL/GenBank/DDBJ whole genome shotgun (WGS) entry which is preliminary data.</text>
</comment>
<reference evidence="2" key="1">
    <citation type="submission" date="2022-06" db="EMBL/GenBank/DDBJ databases">
        <title>Aquibacillus sp. a new bacterium isolated from soil saline samples.</title>
        <authorList>
            <person name="Galisteo C."/>
            <person name="De La Haba R."/>
            <person name="Sanchez-Porro C."/>
            <person name="Ventosa A."/>
        </authorList>
    </citation>
    <scope>NUCLEOTIDE SEQUENCE</scope>
    <source>
        <strain evidence="2">3ASR75-11</strain>
    </source>
</reference>
<keyword evidence="1" id="KW-0812">Transmembrane</keyword>
<dbReference type="Proteomes" id="UP001145050">
    <property type="component" value="Unassembled WGS sequence"/>
</dbReference>
<feature type="transmembrane region" description="Helical" evidence="1">
    <location>
        <begin position="31"/>
        <end position="55"/>
    </location>
</feature>
<organism evidence="2 3">
    <name type="scientific">Terrihalobacillus insolitus</name>
    <dbReference type="NCBI Taxonomy" id="2950438"/>
    <lineage>
        <taxon>Bacteria</taxon>
        <taxon>Bacillati</taxon>
        <taxon>Bacillota</taxon>
        <taxon>Bacilli</taxon>
        <taxon>Bacillales</taxon>
        <taxon>Bacillaceae</taxon>
        <taxon>Terrihalobacillus</taxon>
    </lineage>
</organism>
<feature type="transmembrane region" description="Helical" evidence="1">
    <location>
        <begin position="222"/>
        <end position="242"/>
    </location>
</feature>
<keyword evidence="1" id="KW-1133">Transmembrane helix</keyword>
<dbReference type="RefSeq" id="WP_272437584.1">
    <property type="nucleotide sequence ID" value="NZ_JAMQKB010000020.1"/>
</dbReference>
<evidence type="ECO:0000313" key="3">
    <source>
        <dbReference type="Proteomes" id="UP001145050"/>
    </source>
</evidence>
<feature type="transmembrane region" description="Helical" evidence="1">
    <location>
        <begin position="110"/>
        <end position="128"/>
    </location>
</feature>
<accession>A0A9X4AMT1</accession>
<evidence type="ECO:0000256" key="1">
    <source>
        <dbReference type="SAM" id="Phobius"/>
    </source>
</evidence>